<dbReference type="Gene3D" id="1.25.40.10">
    <property type="entry name" value="Tetratricopeptide repeat domain"/>
    <property type="match status" value="1"/>
</dbReference>
<dbReference type="CDD" id="cd20071">
    <property type="entry name" value="SET_SMYD"/>
    <property type="match status" value="1"/>
</dbReference>
<dbReference type="PROSITE" id="PS50280">
    <property type="entry name" value="SET"/>
    <property type="match status" value="1"/>
</dbReference>
<dbReference type="Gene3D" id="2.170.270.10">
    <property type="entry name" value="SET domain"/>
    <property type="match status" value="1"/>
</dbReference>
<dbReference type="PANTHER" id="PTHR47643:SF2">
    <property type="entry name" value="TPR DOMAIN PROTEIN (AFU_ORTHOLOGUE AFUA_5G12710)"/>
    <property type="match status" value="1"/>
</dbReference>
<dbReference type="SMART" id="SM00317">
    <property type="entry name" value="SET"/>
    <property type="match status" value="1"/>
</dbReference>
<dbReference type="SUPFAM" id="SSF48452">
    <property type="entry name" value="TPR-like"/>
    <property type="match status" value="1"/>
</dbReference>
<dbReference type="Proteomes" id="UP000295703">
    <property type="component" value="Unassembled WGS sequence"/>
</dbReference>
<name>A0A4R8RMP1_COLTR</name>
<dbReference type="STRING" id="5466.A0A4R8RMP1"/>
<evidence type="ECO:0000313" key="3">
    <source>
        <dbReference type="Proteomes" id="UP000295703"/>
    </source>
</evidence>
<feature type="domain" description="SET" evidence="1">
    <location>
        <begin position="353"/>
        <end position="542"/>
    </location>
</feature>
<dbReference type="AlphaFoldDB" id="A0A4R8RMP1"/>
<dbReference type="InterPro" id="IPR053209">
    <property type="entry name" value="Gramillin-biosynth_MTr"/>
</dbReference>
<dbReference type="PANTHER" id="PTHR47643">
    <property type="entry name" value="TPR DOMAIN PROTEIN (AFU_ORTHOLOGUE AFUA_5G12710)"/>
    <property type="match status" value="1"/>
</dbReference>
<reference evidence="2 3" key="1">
    <citation type="submission" date="2018-12" db="EMBL/GenBank/DDBJ databases">
        <title>Genome sequence and assembly of Colletotrichum trifolii.</title>
        <authorList>
            <person name="Gan P."/>
            <person name="Shirasu K."/>
        </authorList>
    </citation>
    <scope>NUCLEOTIDE SEQUENCE [LARGE SCALE GENOMIC DNA]</scope>
    <source>
        <strain evidence="2 3">543-2</strain>
    </source>
</reference>
<dbReference type="InterPro" id="IPR001214">
    <property type="entry name" value="SET_dom"/>
</dbReference>
<gene>
    <name evidence="2" type="primary">Smyd4</name>
    <name evidence="2" type="ORF">CTRI78_v002417</name>
</gene>
<keyword evidence="3" id="KW-1185">Reference proteome</keyword>
<organism evidence="2 3">
    <name type="scientific">Colletotrichum trifolii</name>
    <dbReference type="NCBI Taxonomy" id="5466"/>
    <lineage>
        <taxon>Eukaryota</taxon>
        <taxon>Fungi</taxon>
        <taxon>Dikarya</taxon>
        <taxon>Ascomycota</taxon>
        <taxon>Pezizomycotina</taxon>
        <taxon>Sordariomycetes</taxon>
        <taxon>Hypocreomycetidae</taxon>
        <taxon>Glomerellales</taxon>
        <taxon>Glomerellaceae</taxon>
        <taxon>Colletotrichum</taxon>
        <taxon>Colletotrichum orbiculare species complex</taxon>
    </lineage>
</organism>
<comment type="caution">
    <text evidence="2">The sequence shown here is derived from an EMBL/GenBank/DDBJ whole genome shotgun (WGS) entry which is preliminary data.</text>
</comment>
<protein>
    <submittedName>
        <fullName evidence="2">SET and MYND domain-containing protein 4</fullName>
    </submittedName>
</protein>
<dbReference type="SUPFAM" id="SSF82199">
    <property type="entry name" value="SET domain"/>
    <property type="match status" value="1"/>
</dbReference>
<dbReference type="InterPro" id="IPR046341">
    <property type="entry name" value="SET_dom_sf"/>
</dbReference>
<dbReference type="InterPro" id="IPR011990">
    <property type="entry name" value="TPR-like_helical_dom_sf"/>
</dbReference>
<dbReference type="EMBL" id="RYZW01000013">
    <property type="protein sequence ID" value="TDZ68121.1"/>
    <property type="molecule type" value="Genomic_DNA"/>
</dbReference>
<proteinExistence type="predicted"/>
<evidence type="ECO:0000313" key="2">
    <source>
        <dbReference type="EMBL" id="TDZ68121.1"/>
    </source>
</evidence>
<accession>A0A4R8RMP1</accession>
<evidence type="ECO:0000259" key="1">
    <source>
        <dbReference type="PROSITE" id="PS50280"/>
    </source>
</evidence>
<sequence length="737" mass="82123">MDVKDVSDVKEFDSYLQRLKEAAERAGSRKGEIPSDHPSAGTLISEFMMARFSSLGRCSGGGDGQTILTTTQVPPPYPPCVRPTASLRPLPISKMKLEEHNRGKQVVIRTMTPTDRINGILAVAEDEAGTAVLLQLYNQPEEIHADELLPQNSICMIKEPFLKVTTSGGYSLRVDHVDDILHLSGNDERIPQRWRSLKPVGGNSEEARMQGNAAVKQLNWGRAERLYSDALSFAETVEQKKAALLNRSLANLRLQRPEKALADALRARHGGEATEKGLFREAKACYGLEQFSLCLEKLQQVVDLNPNNQDAKTEIKRVTRRIREQMAGQYMWKQMHEQASMTPPLIDCATFSAPVEVRPSLGRGNGLFTTKAVKAGDLLFCEKAFAYSYAAEDDAVSRRNIKMLMNLGTKRMTVGGQASLIAMIVQKLHHNPQLASRFTELHHGEYHSAEPSSSEEPSTDSFLVERIVSLNCFGAPRSTLKTMERLHGEKDMKHTTCGVWTIASHVNHSCAGNCRRSFIGDMMVVRAAQDVDAGTELLFCYQQPNPGDDYQATQKRLKNWGFTCRCELCEDKKSTSSQTLHRRRALLGDLHQAMKSCETAAQQSQAEKLLRQLETCYPERKGALRLELWDSYLGLAQKRLERGKAAEALELKVKSLEALGFFLVASPPRKARGKPQLEIQKWGQVNDLVPTAFLGMAHAYKVLAPELCEVAKSYARTAYAVCIGEKETAVNLYEDLQ</sequence>
<dbReference type="Pfam" id="PF00856">
    <property type="entry name" value="SET"/>
    <property type="match status" value="1"/>
</dbReference>